<dbReference type="Gene3D" id="3.20.20.450">
    <property type="entry name" value="EAL domain"/>
    <property type="match status" value="1"/>
</dbReference>
<protein>
    <submittedName>
        <fullName evidence="2">EAL domain-containing protein (Putative c-di-GMP-specific phosphodiesterase class I)</fullName>
    </submittedName>
</protein>
<reference evidence="2 3" key="1">
    <citation type="submission" date="2019-03" db="EMBL/GenBank/DDBJ databases">
        <title>Genomic Encyclopedia of Type Strains, Phase IV (KMG-IV): sequencing the most valuable type-strain genomes for metagenomic binning, comparative biology and taxonomic classification.</title>
        <authorList>
            <person name="Goeker M."/>
        </authorList>
    </citation>
    <scope>NUCLEOTIDE SEQUENCE [LARGE SCALE GENOMIC DNA]</scope>
    <source>
        <strain evidence="2 3">DSM 5604</strain>
    </source>
</reference>
<sequence>MDTHDLDSLKEGLVPFFQPIVEVSTGMITAFETLARYHKPNGEISSAAFLFHDDYLPKNIQRELDQHVRMQAIRNIQSLPDNTRLTVNISPELIEFQDGMPIIRTTMMLKSENISPQKVVIELVESDGAISDLAVLVHRYREQGLRIAVDDFGSGFSHFDRVIELTPDIIKLDMRLLKKALSGGRFARVAVKSIVDFCEKSGALVVMEGVETEEEFFFGLSCGAHYMQGYLFSPAVAEFLPKDTFKDQIETLRTIYFNEARKTLRDSTRWNKHLVQTINRIKERSHVAGFIRNDIEPELKAISHLIRYYMTDYEGNQLSPNFSLNSSGQFVDEGTPWENVNWSWRPYFCKASNARRAIVSDVYYDLHSGKSCKTIVVRLGNGEMLLVDVLVSED</sequence>
<proteinExistence type="predicted"/>
<dbReference type="EMBL" id="SNZA01000001">
    <property type="protein sequence ID" value="TDR15117.1"/>
    <property type="molecule type" value="Genomic_DNA"/>
</dbReference>
<accession>A0A4R6XD56</accession>
<dbReference type="InterPro" id="IPR035919">
    <property type="entry name" value="EAL_sf"/>
</dbReference>
<dbReference type="SUPFAM" id="SSF141868">
    <property type="entry name" value="EAL domain-like"/>
    <property type="match status" value="1"/>
</dbReference>
<dbReference type="Gene3D" id="3.30.450.20">
    <property type="entry name" value="PAS domain"/>
    <property type="match status" value="1"/>
</dbReference>
<dbReference type="Pfam" id="PF00563">
    <property type="entry name" value="EAL"/>
    <property type="match status" value="1"/>
</dbReference>
<evidence type="ECO:0000313" key="2">
    <source>
        <dbReference type="EMBL" id="TDR15117.1"/>
    </source>
</evidence>
<dbReference type="CDD" id="cd01948">
    <property type="entry name" value="EAL"/>
    <property type="match status" value="1"/>
</dbReference>
<keyword evidence="3" id="KW-1185">Reference proteome</keyword>
<organism evidence="2 3">
    <name type="scientific">Marinomonas communis</name>
    <dbReference type="NCBI Taxonomy" id="28254"/>
    <lineage>
        <taxon>Bacteria</taxon>
        <taxon>Pseudomonadati</taxon>
        <taxon>Pseudomonadota</taxon>
        <taxon>Gammaproteobacteria</taxon>
        <taxon>Oceanospirillales</taxon>
        <taxon>Oceanospirillaceae</taxon>
        <taxon>Marinomonas</taxon>
    </lineage>
</organism>
<dbReference type="PANTHER" id="PTHR33121:SF82">
    <property type="entry name" value="SIGNAL TRANSDUCTION PROTEIN CONTAINING A EAL DOMAIN"/>
    <property type="match status" value="1"/>
</dbReference>
<dbReference type="SUPFAM" id="SSF103190">
    <property type="entry name" value="Sensory domain-like"/>
    <property type="match status" value="1"/>
</dbReference>
<dbReference type="GO" id="GO:0071111">
    <property type="term" value="F:cyclic-guanylate-specific phosphodiesterase activity"/>
    <property type="evidence" value="ECO:0007669"/>
    <property type="project" value="InterPro"/>
</dbReference>
<dbReference type="AlphaFoldDB" id="A0A4R6XD56"/>
<evidence type="ECO:0000313" key="3">
    <source>
        <dbReference type="Proteomes" id="UP000295729"/>
    </source>
</evidence>
<dbReference type="Proteomes" id="UP000295729">
    <property type="component" value="Unassembled WGS sequence"/>
</dbReference>
<comment type="caution">
    <text evidence="2">The sequence shown here is derived from an EMBL/GenBank/DDBJ whole genome shotgun (WGS) entry which is preliminary data.</text>
</comment>
<dbReference type="SMART" id="SM00052">
    <property type="entry name" value="EAL"/>
    <property type="match status" value="1"/>
</dbReference>
<dbReference type="PROSITE" id="PS50883">
    <property type="entry name" value="EAL"/>
    <property type="match status" value="1"/>
</dbReference>
<evidence type="ECO:0000259" key="1">
    <source>
        <dbReference type="PROSITE" id="PS50883"/>
    </source>
</evidence>
<feature type="domain" description="EAL" evidence="1">
    <location>
        <begin position="1"/>
        <end position="249"/>
    </location>
</feature>
<dbReference type="InterPro" id="IPR029151">
    <property type="entry name" value="Sensor-like_sf"/>
</dbReference>
<dbReference type="InterPro" id="IPR018842">
    <property type="entry name" value="YkuI_C"/>
</dbReference>
<dbReference type="PANTHER" id="PTHR33121">
    <property type="entry name" value="CYCLIC DI-GMP PHOSPHODIESTERASE PDEF"/>
    <property type="match status" value="1"/>
</dbReference>
<dbReference type="InterPro" id="IPR050706">
    <property type="entry name" value="Cyclic-di-GMP_PDE-like"/>
</dbReference>
<name>A0A4R6XD56_9GAMM</name>
<dbReference type="InterPro" id="IPR001633">
    <property type="entry name" value="EAL_dom"/>
</dbReference>
<gene>
    <name evidence="2" type="ORF">C8D85_0471</name>
</gene>
<dbReference type="Pfam" id="PF10388">
    <property type="entry name" value="YkuI_C"/>
    <property type="match status" value="1"/>
</dbReference>
<dbReference type="RefSeq" id="WP_162847524.1">
    <property type="nucleotide sequence ID" value="NZ_SNZA01000001.1"/>
</dbReference>